<protein>
    <submittedName>
        <fullName evidence="1">Uncharacterized protein</fullName>
    </submittedName>
</protein>
<comment type="caution">
    <text evidence="1">The sequence shown here is derived from an EMBL/GenBank/DDBJ whole genome shotgun (WGS) entry which is preliminary data.</text>
</comment>
<reference evidence="1" key="1">
    <citation type="submission" date="2020-03" db="EMBL/GenBank/DDBJ databases">
        <authorList>
            <person name="Weist P."/>
        </authorList>
    </citation>
    <scope>NUCLEOTIDE SEQUENCE</scope>
</reference>
<dbReference type="AlphaFoldDB" id="A0A9N7VL90"/>
<gene>
    <name evidence="1" type="ORF">PLEPLA_LOCUS42727</name>
</gene>
<dbReference type="EMBL" id="CADEAL010004233">
    <property type="protein sequence ID" value="CAB1454957.1"/>
    <property type="molecule type" value="Genomic_DNA"/>
</dbReference>
<evidence type="ECO:0000313" key="2">
    <source>
        <dbReference type="Proteomes" id="UP001153269"/>
    </source>
</evidence>
<keyword evidence="2" id="KW-1185">Reference proteome</keyword>
<proteinExistence type="predicted"/>
<accession>A0A9N7VL90</accession>
<organism evidence="1 2">
    <name type="scientific">Pleuronectes platessa</name>
    <name type="common">European plaice</name>
    <dbReference type="NCBI Taxonomy" id="8262"/>
    <lineage>
        <taxon>Eukaryota</taxon>
        <taxon>Metazoa</taxon>
        <taxon>Chordata</taxon>
        <taxon>Craniata</taxon>
        <taxon>Vertebrata</taxon>
        <taxon>Euteleostomi</taxon>
        <taxon>Actinopterygii</taxon>
        <taxon>Neopterygii</taxon>
        <taxon>Teleostei</taxon>
        <taxon>Neoteleostei</taxon>
        <taxon>Acanthomorphata</taxon>
        <taxon>Carangaria</taxon>
        <taxon>Pleuronectiformes</taxon>
        <taxon>Pleuronectoidei</taxon>
        <taxon>Pleuronectidae</taxon>
        <taxon>Pleuronectes</taxon>
    </lineage>
</organism>
<name>A0A9N7VL90_PLEPL</name>
<evidence type="ECO:0000313" key="1">
    <source>
        <dbReference type="EMBL" id="CAB1454957.1"/>
    </source>
</evidence>
<sequence length="143" mass="15793">MAETTEEKKRVVVVEEEEEGVAVKRKPCDDSEIFEALPPLVASLLVCWADNLLTPHRLIRHLASKTNCEMWAAVAQEVNQLLAKRVMLPTPPLVFSPSRQAVKAGNGVILSLVPSCLRASRCLFTESSEPESVVIPDSSQVWE</sequence>
<dbReference type="Proteomes" id="UP001153269">
    <property type="component" value="Unassembled WGS sequence"/>
</dbReference>